<evidence type="ECO:0000256" key="1">
    <source>
        <dbReference type="ARBA" id="ARBA00009199"/>
    </source>
</evidence>
<sequence>MLEFGELVSAVDYLQAQQIRRKLNKDFAKVFERVDGLISPTLPFLPPPIGDSTVDINGQALSFLDEVIRFTGPDNLTGLPALNIPYGVRDGLPIGLQIWALPSKKKKY</sequence>
<reference evidence="3 4" key="1">
    <citation type="submission" date="2017-02" db="EMBL/GenBank/DDBJ databases">
        <title>The complete genomic sequence of a novel cold adapted crude oil-degrading bacterium Planococcus qaidamina Y42.</title>
        <authorList>
            <person name="Yang R."/>
        </authorList>
    </citation>
    <scope>NUCLEOTIDE SEQUENCE [LARGE SCALE GENOMIC DNA]</scope>
    <source>
        <strain evidence="3 4">Y42</strain>
    </source>
</reference>
<dbReference type="PANTHER" id="PTHR11895:SF7">
    <property type="entry name" value="GLUTAMYL-TRNA(GLN) AMIDOTRANSFERASE SUBUNIT A, MITOCHONDRIAL"/>
    <property type="match status" value="1"/>
</dbReference>
<dbReference type="Gene3D" id="3.90.1300.10">
    <property type="entry name" value="Amidase signature (AS) domain"/>
    <property type="match status" value="1"/>
</dbReference>
<dbReference type="PANTHER" id="PTHR11895">
    <property type="entry name" value="TRANSAMIDASE"/>
    <property type="match status" value="1"/>
</dbReference>
<dbReference type="InterPro" id="IPR000120">
    <property type="entry name" value="Amidase"/>
</dbReference>
<dbReference type="RefSeq" id="WP_232336704.1">
    <property type="nucleotide sequence ID" value="NZ_CP019640.1"/>
</dbReference>
<name>A0A1Q2L2A6_9BACL</name>
<gene>
    <name evidence="3" type="ORF">B0X71_14395</name>
</gene>
<dbReference type="Pfam" id="PF01425">
    <property type="entry name" value="Amidase"/>
    <property type="match status" value="1"/>
</dbReference>
<comment type="similarity">
    <text evidence="1">Belongs to the amidase family.</text>
</comment>
<dbReference type="KEGG" id="pmar:B0X71_14395"/>
<organism evidence="3 4">
    <name type="scientific">Planococcus lenghuensis</name>
    <dbReference type="NCBI Taxonomy" id="2213202"/>
    <lineage>
        <taxon>Bacteria</taxon>
        <taxon>Bacillati</taxon>
        <taxon>Bacillota</taxon>
        <taxon>Bacilli</taxon>
        <taxon>Bacillales</taxon>
        <taxon>Caryophanaceae</taxon>
        <taxon>Planococcus</taxon>
    </lineage>
</organism>
<dbReference type="Proteomes" id="UP000188184">
    <property type="component" value="Chromosome"/>
</dbReference>
<dbReference type="SUPFAM" id="SSF75304">
    <property type="entry name" value="Amidase signature (AS) enzymes"/>
    <property type="match status" value="1"/>
</dbReference>
<dbReference type="InterPro" id="IPR036928">
    <property type="entry name" value="AS_sf"/>
</dbReference>
<accession>A0A1Q2L2A6</accession>
<dbReference type="InterPro" id="IPR023631">
    <property type="entry name" value="Amidase_dom"/>
</dbReference>
<dbReference type="GO" id="GO:0003824">
    <property type="term" value="F:catalytic activity"/>
    <property type="evidence" value="ECO:0007669"/>
    <property type="project" value="InterPro"/>
</dbReference>
<evidence type="ECO:0000313" key="3">
    <source>
        <dbReference type="EMBL" id="AQQ54177.1"/>
    </source>
</evidence>
<dbReference type="AlphaFoldDB" id="A0A1Q2L2A6"/>
<dbReference type="EMBL" id="CP019640">
    <property type="protein sequence ID" value="AQQ54177.1"/>
    <property type="molecule type" value="Genomic_DNA"/>
</dbReference>
<feature type="domain" description="Amidase" evidence="2">
    <location>
        <begin position="9"/>
        <end position="102"/>
    </location>
</feature>
<evidence type="ECO:0000259" key="2">
    <source>
        <dbReference type="Pfam" id="PF01425"/>
    </source>
</evidence>
<keyword evidence="4" id="KW-1185">Reference proteome</keyword>
<proteinExistence type="inferred from homology"/>
<protein>
    <recommendedName>
        <fullName evidence="2">Amidase domain-containing protein</fullName>
    </recommendedName>
</protein>
<evidence type="ECO:0000313" key="4">
    <source>
        <dbReference type="Proteomes" id="UP000188184"/>
    </source>
</evidence>